<dbReference type="PRINTS" id="PR00469">
    <property type="entry name" value="PNDRDTASEII"/>
</dbReference>
<dbReference type="InterPro" id="IPR011767">
    <property type="entry name" value="GLR_AS"/>
</dbReference>
<dbReference type="PANTHER" id="PTHR48105">
    <property type="entry name" value="THIOREDOXIN REDUCTASE 1-RELATED-RELATED"/>
    <property type="match status" value="1"/>
</dbReference>
<dbReference type="InterPro" id="IPR008255">
    <property type="entry name" value="Pyr_nucl-diS_OxRdtase_2_AS"/>
</dbReference>
<evidence type="ECO:0000313" key="9">
    <source>
        <dbReference type="Proteomes" id="UP000292580"/>
    </source>
</evidence>
<dbReference type="InterPro" id="IPR036249">
    <property type="entry name" value="Thioredoxin-like_sf"/>
</dbReference>
<dbReference type="InterPro" id="IPR050097">
    <property type="entry name" value="Ferredoxin-NADP_redctase_2"/>
</dbReference>
<accession>A0A483CW04</accession>
<keyword evidence="3" id="KW-0560">Oxidoreductase</keyword>
<keyword evidence="2" id="KW-0274">FAD</keyword>
<protein>
    <submittedName>
        <fullName evidence="8">Glutaredoxin</fullName>
    </submittedName>
</protein>
<dbReference type="Pfam" id="PF07992">
    <property type="entry name" value="Pyr_redox_2"/>
    <property type="match status" value="1"/>
</dbReference>
<dbReference type="PROSITE" id="PS51354">
    <property type="entry name" value="GLUTAREDOXIN_2"/>
    <property type="match status" value="1"/>
</dbReference>
<dbReference type="EMBL" id="PGCL01000001">
    <property type="protein sequence ID" value="TAJ45330.1"/>
    <property type="molecule type" value="Genomic_DNA"/>
</dbReference>
<dbReference type="InterPro" id="IPR002109">
    <property type="entry name" value="Glutaredoxin"/>
</dbReference>
<evidence type="ECO:0000256" key="1">
    <source>
        <dbReference type="ARBA" id="ARBA00022630"/>
    </source>
</evidence>
<dbReference type="SUPFAM" id="SSF51905">
    <property type="entry name" value="FAD/NAD(P)-binding domain"/>
    <property type="match status" value="1"/>
</dbReference>
<dbReference type="Gene3D" id="3.40.30.10">
    <property type="entry name" value="Glutaredoxin"/>
    <property type="match status" value="1"/>
</dbReference>
<evidence type="ECO:0000256" key="5">
    <source>
        <dbReference type="ARBA" id="ARBA00023284"/>
    </source>
</evidence>
<gene>
    <name evidence="8" type="ORF">CUJ86_00870</name>
</gene>
<keyword evidence="9" id="KW-1185">Reference proteome</keyword>
<dbReference type="CDD" id="cd02976">
    <property type="entry name" value="NrdH"/>
    <property type="match status" value="1"/>
</dbReference>
<evidence type="ECO:0000259" key="7">
    <source>
        <dbReference type="Pfam" id="PF07992"/>
    </source>
</evidence>
<keyword evidence="5" id="KW-0676">Redox-active center</keyword>
<dbReference type="Proteomes" id="UP000292580">
    <property type="component" value="Unassembled WGS sequence"/>
</dbReference>
<dbReference type="Pfam" id="PF00462">
    <property type="entry name" value="Glutaredoxin"/>
    <property type="match status" value="1"/>
</dbReference>
<dbReference type="AlphaFoldDB" id="A0A483CW04"/>
<evidence type="ECO:0000256" key="4">
    <source>
        <dbReference type="ARBA" id="ARBA00023157"/>
    </source>
</evidence>
<dbReference type="OrthoDB" id="27340at2157"/>
<dbReference type="PRINTS" id="PR00368">
    <property type="entry name" value="FADPNR"/>
</dbReference>
<dbReference type="InterPro" id="IPR036188">
    <property type="entry name" value="FAD/NAD-bd_sf"/>
</dbReference>
<dbReference type="PROSITE" id="PS00195">
    <property type="entry name" value="GLUTAREDOXIN_1"/>
    <property type="match status" value="1"/>
</dbReference>
<evidence type="ECO:0000256" key="3">
    <source>
        <dbReference type="ARBA" id="ARBA00023002"/>
    </source>
</evidence>
<feature type="domain" description="Glutaredoxin" evidence="6">
    <location>
        <begin position="4"/>
        <end position="63"/>
    </location>
</feature>
<keyword evidence="1" id="KW-0285">Flavoprotein</keyword>
<evidence type="ECO:0000259" key="6">
    <source>
        <dbReference type="Pfam" id="PF00462"/>
    </source>
</evidence>
<comment type="caution">
    <text evidence="8">The sequence shown here is derived from an EMBL/GenBank/DDBJ whole genome shotgun (WGS) entry which is preliminary data.</text>
</comment>
<dbReference type="PROSITE" id="PS00573">
    <property type="entry name" value="PYRIDINE_REDOX_2"/>
    <property type="match status" value="1"/>
</dbReference>
<sequence>MPKVKVYSTKQCPYCRMVKAFLEKNNIEYEDVDVGADTAAAEEMVALTGQYGVPVTVAGDEMIIGFDVPRLTEVFGAGGREEEVFDVIIMGAGPAGLTAAVYTTRKLLSTMIISENIGGQAMESWAIENYMGYRMVSGEDLMSKFEEQVRNLNIHLELDRVTGITRKDGTFLVKTFSDRSFLARSVIVATGRRPRRLGVEGEDRFWGRGVSVCSTCDGPLFRDRDVAIVGGGNAAVTAAIEMARIARQVHMIVRSTIRADAVYLDRLKEHENVTIHRPFTVSALSGESVLTGIRIRNNESGDEEEIAVDGVFAEIGHEPNVDAVRGLVALNDGGEIIVDENCRTDSPGVFAAGDVTSIKGKQIIIAAGEGAKAALEVQAYLLAQ</sequence>
<dbReference type="InterPro" id="IPR023753">
    <property type="entry name" value="FAD/NAD-binding_dom"/>
</dbReference>
<dbReference type="RefSeq" id="WP_130645677.1">
    <property type="nucleotide sequence ID" value="NZ_PGCL01000001.1"/>
</dbReference>
<organism evidence="8 9">
    <name type="scientific">Methanofollis fontis</name>
    <dbReference type="NCBI Taxonomy" id="2052832"/>
    <lineage>
        <taxon>Archaea</taxon>
        <taxon>Methanobacteriati</taxon>
        <taxon>Methanobacteriota</taxon>
        <taxon>Stenosarchaea group</taxon>
        <taxon>Methanomicrobia</taxon>
        <taxon>Methanomicrobiales</taxon>
        <taxon>Methanomicrobiaceae</taxon>
        <taxon>Methanofollis</taxon>
    </lineage>
</organism>
<keyword evidence="4" id="KW-1015">Disulfide bond</keyword>
<dbReference type="SUPFAM" id="SSF52833">
    <property type="entry name" value="Thioredoxin-like"/>
    <property type="match status" value="1"/>
</dbReference>
<reference evidence="8 9" key="1">
    <citation type="submission" date="2017-11" db="EMBL/GenBank/DDBJ databases">
        <title>Isolation and Characterization of Methanofollis Species from Methane Seep Offshore SW Taiwan.</title>
        <authorList>
            <person name="Teng N.-H."/>
            <person name="Lai M.-C."/>
            <person name="Chen S.-C."/>
        </authorList>
    </citation>
    <scope>NUCLEOTIDE SEQUENCE [LARGE SCALE GENOMIC DNA]</scope>
    <source>
        <strain evidence="8 9">FWC-SCC2</strain>
    </source>
</reference>
<evidence type="ECO:0000256" key="2">
    <source>
        <dbReference type="ARBA" id="ARBA00022827"/>
    </source>
</evidence>
<name>A0A483CW04_9EURY</name>
<dbReference type="Gene3D" id="3.50.50.60">
    <property type="entry name" value="FAD/NAD(P)-binding domain"/>
    <property type="match status" value="2"/>
</dbReference>
<feature type="domain" description="FAD/NAD(P)-binding" evidence="7">
    <location>
        <begin position="85"/>
        <end position="370"/>
    </location>
</feature>
<evidence type="ECO:0000313" key="8">
    <source>
        <dbReference type="EMBL" id="TAJ45330.1"/>
    </source>
</evidence>
<dbReference type="GO" id="GO:0016668">
    <property type="term" value="F:oxidoreductase activity, acting on a sulfur group of donors, NAD(P) as acceptor"/>
    <property type="evidence" value="ECO:0007669"/>
    <property type="project" value="UniProtKB-ARBA"/>
</dbReference>
<proteinExistence type="predicted"/>